<dbReference type="InterPro" id="IPR029024">
    <property type="entry name" value="TerB-like"/>
</dbReference>
<evidence type="ECO:0000313" key="2">
    <source>
        <dbReference type="Proteomes" id="UP000321353"/>
    </source>
</evidence>
<dbReference type="SUPFAM" id="SSF158682">
    <property type="entry name" value="TerB-like"/>
    <property type="match status" value="1"/>
</dbReference>
<dbReference type="EMBL" id="CP036264">
    <property type="protein sequence ID" value="QEG01654.1"/>
    <property type="molecule type" value="Genomic_DNA"/>
</dbReference>
<accession>A0A5B9ML46</accession>
<name>A0A5B9ML46_9BACT</name>
<proteinExistence type="predicted"/>
<keyword evidence="2" id="KW-1185">Reference proteome</keyword>
<dbReference type="Proteomes" id="UP000321353">
    <property type="component" value="Chromosome"/>
</dbReference>
<dbReference type="AlphaFoldDB" id="A0A5B9ML46"/>
<evidence type="ECO:0000313" key="1">
    <source>
        <dbReference type="EMBL" id="QEG01654.1"/>
    </source>
</evidence>
<sequence length="193" mass="21621">MIERDTIHRRGQALEDQYFQRVDQELLRKLREKDERDERLAELTKATGVRDERVATHLVEAGINASNIAAMTLTPLVFVAWASGSVTPEERKSVMSAALRRGVSSNPLAFRLLEQWLQARPPRDMWGLWKEYAAGVHHTLPAETANKLRQRLLEQAKEVAMASGGVLGVGKVCPAEQRVLDEIESTLPARTDG</sequence>
<protein>
    <submittedName>
        <fullName evidence="1">Uncharacterized protein</fullName>
    </submittedName>
</protein>
<organism evidence="1 2">
    <name type="scientific">Stieleria maiorica</name>
    <dbReference type="NCBI Taxonomy" id="2795974"/>
    <lineage>
        <taxon>Bacteria</taxon>
        <taxon>Pseudomonadati</taxon>
        <taxon>Planctomycetota</taxon>
        <taxon>Planctomycetia</taxon>
        <taxon>Pirellulales</taxon>
        <taxon>Pirellulaceae</taxon>
        <taxon>Stieleria</taxon>
    </lineage>
</organism>
<reference evidence="1 2" key="1">
    <citation type="submission" date="2019-02" db="EMBL/GenBank/DDBJ databases">
        <title>Planctomycetal bacteria perform biofilm scaping via a novel small molecule.</title>
        <authorList>
            <person name="Jeske O."/>
            <person name="Boedeker C."/>
            <person name="Wiegand S."/>
            <person name="Breitling P."/>
            <person name="Kallscheuer N."/>
            <person name="Jogler M."/>
            <person name="Rohde M."/>
            <person name="Petersen J."/>
            <person name="Medema M.H."/>
            <person name="Surup F."/>
            <person name="Jogler C."/>
        </authorList>
    </citation>
    <scope>NUCLEOTIDE SEQUENCE [LARGE SCALE GENOMIC DNA]</scope>
    <source>
        <strain evidence="1 2">Mal15</strain>
    </source>
</reference>
<dbReference type="KEGG" id="smam:Mal15_57320"/>
<gene>
    <name evidence="1" type="ORF">Mal15_57320</name>
</gene>